<dbReference type="EMBL" id="BOOG01000010">
    <property type="protein sequence ID" value="GIH68782.1"/>
    <property type="molecule type" value="Genomic_DNA"/>
</dbReference>
<dbReference type="PANTHER" id="PTHR35526:SF3">
    <property type="entry name" value="ANTI-SIGMA-F FACTOR RSBW"/>
    <property type="match status" value="1"/>
</dbReference>
<keyword evidence="1" id="KW-0418">Kinase</keyword>
<dbReference type="SUPFAM" id="SSF55874">
    <property type="entry name" value="ATPase domain of HSP90 chaperone/DNA topoisomerase II/histidine kinase"/>
    <property type="match status" value="1"/>
</dbReference>
<dbReference type="InterPro" id="IPR036890">
    <property type="entry name" value="HATPase_C_sf"/>
</dbReference>
<sequence>MRSFARAAGIHADNRVVRMAPIAPGVEFTPRLNPAEQGSMNERSAGEIQGGGKVRDRGTTSGEGRAMTLIALGGRAEASARLDCDLPAEPSSACMARARVRGHYALRGSDDRLDDLELVVGELVANAVDASTDGQRVRVRLAHEHAHVLVEVFDHSSLPPVRRNAELLAVRGRGLEIVDALTSAWGWYPTSFGKVVWALCPAPSAQP</sequence>
<feature type="region of interest" description="Disordered" evidence="2">
    <location>
        <begin position="27"/>
        <end position="63"/>
    </location>
</feature>
<dbReference type="GO" id="GO:0004674">
    <property type="term" value="F:protein serine/threonine kinase activity"/>
    <property type="evidence" value="ECO:0007669"/>
    <property type="project" value="UniProtKB-KW"/>
</dbReference>
<organism evidence="4 5">
    <name type="scientific">Sphaerimonospora thailandensis</name>
    <dbReference type="NCBI Taxonomy" id="795644"/>
    <lineage>
        <taxon>Bacteria</taxon>
        <taxon>Bacillati</taxon>
        <taxon>Actinomycetota</taxon>
        <taxon>Actinomycetes</taxon>
        <taxon>Streptosporangiales</taxon>
        <taxon>Streptosporangiaceae</taxon>
        <taxon>Sphaerimonospora</taxon>
    </lineage>
</organism>
<dbReference type="Proteomes" id="UP000610966">
    <property type="component" value="Unassembled WGS sequence"/>
</dbReference>
<evidence type="ECO:0000313" key="5">
    <source>
        <dbReference type="Proteomes" id="UP000610966"/>
    </source>
</evidence>
<evidence type="ECO:0000256" key="1">
    <source>
        <dbReference type="ARBA" id="ARBA00022527"/>
    </source>
</evidence>
<reference evidence="4" key="1">
    <citation type="submission" date="2021-01" db="EMBL/GenBank/DDBJ databases">
        <title>Whole genome shotgun sequence of Sphaerimonospora thailandensis NBRC 107569.</title>
        <authorList>
            <person name="Komaki H."/>
            <person name="Tamura T."/>
        </authorList>
    </citation>
    <scope>NUCLEOTIDE SEQUENCE</scope>
    <source>
        <strain evidence="4">NBRC 107569</strain>
    </source>
</reference>
<dbReference type="CDD" id="cd16936">
    <property type="entry name" value="HATPase_RsbW-like"/>
    <property type="match status" value="1"/>
</dbReference>
<evidence type="ECO:0000313" key="4">
    <source>
        <dbReference type="EMBL" id="GIH68782.1"/>
    </source>
</evidence>
<keyword evidence="5" id="KW-1185">Reference proteome</keyword>
<dbReference type="InterPro" id="IPR050267">
    <property type="entry name" value="Anti-sigma-factor_SerPK"/>
</dbReference>
<keyword evidence="1" id="KW-0723">Serine/threonine-protein kinase</keyword>
<gene>
    <name evidence="4" type="ORF">Mth01_10350</name>
</gene>
<dbReference type="Pfam" id="PF13581">
    <property type="entry name" value="HATPase_c_2"/>
    <property type="match status" value="1"/>
</dbReference>
<dbReference type="Gene3D" id="3.30.565.10">
    <property type="entry name" value="Histidine kinase-like ATPase, C-terminal domain"/>
    <property type="match status" value="1"/>
</dbReference>
<evidence type="ECO:0000259" key="3">
    <source>
        <dbReference type="Pfam" id="PF13581"/>
    </source>
</evidence>
<dbReference type="AlphaFoldDB" id="A0A8J3R456"/>
<keyword evidence="1" id="KW-0808">Transferase</keyword>
<dbReference type="PANTHER" id="PTHR35526">
    <property type="entry name" value="ANTI-SIGMA-F FACTOR RSBW-RELATED"/>
    <property type="match status" value="1"/>
</dbReference>
<proteinExistence type="predicted"/>
<comment type="caution">
    <text evidence="4">The sequence shown here is derived from an EMBL/GenBank/DDBJ whole genome shotgun (WGS) entry which is preliminary data.</text>
</comment>
<accession>A0A8J3R456</accession>
<evidence type="ECO:0000256" key="2">
    <source>
        <dbReference type="SAM" id="MobiDB-lite"/>
    </source>
</evidence>
<protein>
    <recommendedName>
        <fullName evidence="3">Histidine kinase/HSP90-like ATPase domain-containing protein</fullName>
    </recommendedName>
</protein>
<feature type="domain" description="Histidine kinase/HSP90-like ATPase" evidence="3">
    <location>
        <begin position="87"/>
        <end position="184"/>
    </location>
</feature>
<dbReference type="InterPro" id="IPR003594">
    <property type="entry name" value="HATPase_dom"/>
</dbReference>
<name>A0A8J3R456_9ACTN</name>